<evidence type="ECO:0000256" key="4">
    <source>
        <dbReference type="ARBA" id="ARBA00022605"/>
    </source>
</evidence>
<dbReference type="SUPFAM" id="SSF54506">
    <property type="entry name" value="Diaminopimelate epimerase-like"/>
    <property type="match status" value="2"/>
</dbReference>
<keyword evidence="6" id="KW-0413">Isomerase</keyword>
<keyword evidence="4" id="KW-0028">Amino-acid biosynthesis</keyword>
<dbReference type="Proteomes" id="UP001501842">
    <property type="component" value="Unassembled WGS sequence"/>
</dbReference>
<dbReference type="EC" id="5.1.1.7" evidence="3 8"/>
<evidence type="ECO:0000256" key="1">
    <source>
        <dbReference type="ARBA" id="ARBA00005196"/>
    </source>
</evidence>
<comment type="caution">
    <text evidence="10">The sequence shown here is derived from an EMBL/GenBank/DDBJ whole genome shotgun (WGS) entry which is preliminary data.</text>
</comment>
<sequence length="332" mass="35164">MSSVLAVTKTHGSRNEIFVIDGAPDALLPAGDVARAVERLCDRELGLGGDGAYFVEDLGDGTAKAWFFNPDGSPSLLCGNGMRAVGRLLLDRHSAESVLVHTGPYSFAVRRAEPSSHGVARTAVELPPVDFTPADPIVAGVEYPFTDGALPAYHPSRTVTVVAVPNSHLITVVDAYDENELIATGRRVAADAETFPIGANTSFVLPLAEDEAFVHTFERGAGLTPSCGSGIAASRATLSRLGLAEPDRPVLVRNPGGPARSWLQEREGRWQPLLEGNATVVYRTELEPSALLGEGAVKWEEDADPAEASAFAALYEENAGILRARGVRPSML</sequence>
<protein>
    <recommendedName>
        <fullName evidence="3 8">Diaminopimelate epimerase</fullName>
        <ecNumber evidence="3 8">5.1.1.7</ecNumber>
    </recommendedName>
</protein>
<dbReference type="PROSITE" id="PS01326">
    <property type="entry name" value="DAP_EPIMERASE"/>
    <property type="match status" value="1"/>
</dbReference>
<evidence type="ECO:0000256" key="5">
    <source>
        <dbReference type="ARBA" id="ARBA00023154"/>
    </source>
</evidence>
<dbReference type="PANTHER" id="PTHR31689:SF0">
    <property type="entry name" value="DIAMINOPIMELATE EPIMERASE"/>
    <property type="match status" value="1"/>
</dbReference>
<evidence type="ECO:0000313" key="10">
    <source>
        <dbReference type="EMBL" id="GAA2724481.1"/>
    </source>
</evidence>
<feature type="active site" evidence="9">
    <location>
        <position position="78"/>
    </location>
</feature>
<dbReference type="Gene3D" id="3.10.310.10">
    <property type="entry name" value="Diaminopimelate Epimerase, Chain A, domain 1"/>
    <property type="match status" value="2"/>
</dbReference>
<evidence type="ECO:0000256" key="2">
    <source>
        <dbReference type="ARBA" id="ARBA00010219"/>
    </source>
</evidence>
<comment type="similarity">
    <text evidence="2">Belongs to the diaminopimelate epimerase family.</text>
</comment>
<dbReference type="InterPro" id="IPR001653">
    <property type="entry name" value="DAP_epimerase_DapF"/>
</dbReference>
<proteinExistence type="inferred from homology"/>
<accession>A0ABN3U4E8</accession>
<dbReference type="EMBL" id="BAAATZ010000007">
    <property type="protein sequence ID" value="GAA2724481.1"/>
    <property type="molecule type" value="Genomic_DNA"/>
</dbReference>
<keyword evidence="11" id="KW-1185">Reference proteome</keyword>
<reference evidence="10 11" key="1">
    <citation type="journal article" date="2019" name="Int. J. Syst. Evol. Microbiol.">
        <title>The Global Catalogue of Microorganisms (GCM) 10K type strain sequencing project: providing services to taxonomists for standard genome sequencing and annotation.</title>
        <authorList>
            <consortium name="The Broad Institute Genomics Platform"/>
            <consortium name="The Broad Institute Genome Sequencing Center for Infectious Disease"/>
            <person name="Wu L."/>
            <person name="Ma J."/>
        </authorList>
    </citation>
    <scope>NUCLEOTIDE SEQUENCE [LARGE SCALE GENOMIC DNA]</scope>
    <source>
        <strain evidence="10 11">JCM 8201</strain>
    </source>
</reference>
<dbReference type="RefSeq" id="WP_344450213.1">
    <property type="nucleotide sequence ID" value="NZ_BAAATZ010000007.1"/>
</dbReference>
<comment type="catalytic activity">
    <reaction evidence="7">
        <text>(2S,6S)-2,6-diaminopimelate = meso-2,6-diaminopimelate</text>
        <dbReference type="Rhea" id="RHEA:15393"/>
        <dbReference type="ChEBI" id="CHEBI:57609"/>
        <dbReference type="ChEBI" id="CHEBI:57791"/>
        <dbReference type="EC" id="5.1.1.7"/>
    </reaction>
</comment>
<evidence type="ECO:0000256" key="7">
    <source>
        <dbReference type="ARBA" id="ARBA00051712"/>
    </source>
</evidence>
<organism evidence="10 11">
    <name type="scientific">Actinocorallia aurantiaca</name>
    <dbReference type="NCBI Taxonomy" id="46204"/>
    <lineage>
        <taxon>Bacteria</taxon>
        <taxon>Bacillati</taxon>
        <taxon>Actinomycetota</taxon>
        <taxon>Actinomycetes</taxon>
        <taxon>Streptosporangiales</taxon>
        <taxon>Thermomonosporaceae</taxon>
        <taxon>Actinocorallia</taxon>
    </lineage>
</organism>
<evidence type="ECO:0000256" key="6">
    <source>
        <dbReference type="ARBA" id="ARBA00023235"/>
    </source>
</evidence>
<name>A0ABN3U4E8_9ACTN</name>
<dbReference type="InterPro" id="IPR018510">
    <property type="entry name" value="DAP_epimerase_AS"/>
</dbReference>
<comment type="pathway">
    <text evidence="1">Amino-acid biosynthesis; L-lysine biosynthesis via DAP pathway; DL-2,6-diaminopimelate from LL-2,6-diaminopimelate: step 1/1.</text>
</comment>
<evidence type="ECO:0000256" key="9">
    <source>
        <dbReference type="PROSITE-ProRule" id="PRU10125"/>
    </source>
</evidence>
<dbReference type="PANTHER" id="PTHR31689">
    <property type="entry name" value="DIAMINOPIMELATE EPIMERASE, CHLOROPLASTIC"/>
    <property type="match status" value="1"/>
</dbReference>
<evidence type="ECO:0000256" key="3">
    <source>
        <dbReference type="ARBA" id="ARBA00013080"/>
    </source>
</evidence>
<evidence type="ECO:0000256" key="8">
    <source>
        <dbReference type="NCBIfam" id="TIGR00652"/>
    </source>
</evidence>
<evidence type="ECO:0000313" key="11">
    <source>
        <dbReference type="Proteomes" id="UP001501842"/>
    </source>
</evidence>
<gene>
    <name evidence="10" type="primary">dapF</name>
    <name evidence="10" type="ORF">GCM10010439_22170</name>
</gene>
<dbReference type="NCBIfam" id="TIGR00652">
    <property type="entry name" value="DapF"/>
    <property type="match status" value="1"/>
</dbReference>
<keyword evidence="5" id="KW-0457">Lysine biosynthesis</keyword>
<dbReference type="Pfam" id="PF01678">
    <property type="entry name" value="DAP_epimerase"/>
    <property type="match status" value="2"/>
</dbReference>